<dbReference type="EMBL" id="FONY01000020">
    <property type="protein sequence ID" value="SFF21763.1"/>
    <property type="molecule type" value="Genomic_DNA"/>
</dbReference>
<dbReference type="Proteomes" id="UP000199513">
    <property type="component" value="Unassembled WGS sequence"/>
</dbReference>
<evidence type="ECO:0008006" key="3">
    <source>
        <dbReference type="Google" id="ProtNLM"/>
    </source>
</evidence>
<sequence length="226" mass="26799">MFNLVKSLISFLPIKVQKAIRLYYKVYQITTQKNSYLVQTGYLESQVSKLPVDVNGEPLPWMNYPFIDFLSKRLRSEMELFEYGAGYSSLYFASKVKEVVSVEYNKDWYNKIKHYEGIFANIHLHFYRLDENYPLAITEIDEHKKYDIIIIDGRKRVKCAINAFPFLKEDGVLVLDDSNRTYYQEIFNFYHKKGFKEITFSGLKPSDLETYHTTLFYRSEKNCLGI</sequence>
<evidence type="ECO:0000313" key="2">
    <source>
        <dbReference type="Proteomes" id="UP000199513"/>
    </source>
</evidence>
<accession>A0A1I2GX81</accession>
<organism evidence="1 2">
    <name type="scientific">Thermoflexibacter ruber</name>
    <dbReference type="NCBI Taxonomy" id="1003"/>
    <lineage>
        <taxon>Bacteria</taxon>
        <taxon>Pseudomonadati</taxon>
        <taxon>Bacteroidota</taxon>
        <taxon>Cytophagia</taxon>
        <taxon>Cytophagales</taxon>
        <taxon>Thermoflexibacteraceae</taxon>
        <taxon>Thermoflexibacter</taxon>
    </lineage>
</organism>
<dbReference type="OrthoDB" id="938855at2"/>
<protein>
    <recommendedName>
        <fullName evidence="3">Methyltransferase domain-containing protein</fullName>
    </recommendedName>
</protein>
<evidence type="ECO:0000313" key="1">
    <source>
        <dbReference type="EMBL" id="SFF21763.1"/>
    </source>
</evidence>
<proteinExistence type="predicted"/>
<dbReference type="AlphaFoldDB" id="A0A1I2GX81"/>
<reference evidence="1 2" key="1">
    <citation type="submission" date="2016-10" db="EMBL/GenBank/DDBJ databases">
        <authorList>
            <person name="de Groot N.N."/>
        </authorList>
    </citation>
    <scope>NUCLEOTIDE SEQUENCE [LARGE SCALE GENOMIC DNA]</scope>
    <source>
        <strain>GEY</strain>
        <strain evidence="2">DSM 9560</strain>
    </source>
</reference>
<keyword evidence="2" id="KW-1185">Reference proteome</keyword>
<dbReference type="Gene3D" id="3.40.50.150">
    <property type="entry name" value="Vaccinia Virus protein VP39"/>
    <property type="match status" value="1"/>
</dbReference>
<dbReference type="InterPro" id="IPR029063">
    <property type="entry name" value="SAM-dependent_MTases_sf"/>
</dbReference>
<dbReference type="STRING" id="1003.SAMN04488541_102072"/>
<gene>
    <name evidence="1" type="ORF">SAMN04488541_102072</name>
</gene>
<dbReference type="RefSeq" id="WP_091545667.1">
    <property type="nucleotide sequence ID" value="NZ_FONY01000020.1"/>
</dbReference>
<name>A0A1I2GX81_9BACT</name>
<dbReference type="SUPFAM" id="SSF53335">
    <property type="entry name" value="S-adenosyl-L-methionine-dependent methyltransferases"/>
    <property type="match status" value="1"/>
</dbReference>